<evidence type="ECO:0000313" key="2">
    <source>
        <dbReference type="Proteomes" id="UP000572051"/>
    </source>
</evidence>
<evidence type="ECO:0000313" key="1">
    <source>
        <dbReference type="EMBL" id="NYJ35875.1"/>
    </source>
</evidence>
<name>A0A7Z0ER88_9ACTN</name>
<sequence length="103" mass="11719">MDNSPTLFATDRTDPRLPNVRLGVIGFETRYATSPWHGFWLYDEERVLVETFSAALDLRQPQEIELYGKAFEQLATVADYDRSARAIINRVGDDLEDLAQPGD</sequence>
<keyword evidence="2" id="KW-1185">Reference proteome</keyword>
<comment type="caution">
    <text evidence="1">The sequence shown here is derived from an EMBL/GenBank/DDBJ whole genome shotgun (WGS) entry which is preliminary data.</text>
</comment>
<reference evidence="1 2" key="1">
    <citation type="submission" date="2020-07" db="EMBL/GenBank/DDBJ databases">
        <title>Sequencing the genomes of 1000 actinobacteria strains.</title>
        <authorList>
            <person name="Klenk H.-P."/>
        </authorList>
    </citation>
    <scope>NUCLEOTIDE SEQUENCE [LARGE SCALE GENOMIC DNA]</scope>
    <source>
        <strain evidence="1 2">DSM 44442</strain>
    </source>
</reference>
<gene>
    <name evidence="1" type="ORF">HNR10_003756</name>
</gene>
<proteinExistence type="predicted"/>
<organism evidence="1 2">
    <name type="scientific">Nocardiopsis aegyptia</name>
    <dbReference type="NCBI Taxonomy" id="220378"/>
    <lineage>
        <taxon>Bacteria</taxon>
        <taxon>Bacillati</taxon>
        <taxon>Actinomycetota</taxon>
        <taxon>Actinomycetes</taxon>
        <taxon>Streptosporangiales</taxon>
        <taxon>Nocardiopsidaceae</taxon>
        <taxon>Nocardiopsis</taxon>
    </lineage>
</organism>
<dbReference type="AlphaFoldDB" id="A0A7Z0ER88"/>
<dbReference type="EMBL" id="JACCFS010000001">
    <property type="protein sequence ID" value="NYJ35875.1"/>
    <property type="molecule type" value="Genomic_DNA"/>
</dbReference>
<accession>A0A7Z0ER88</accession>
<dbReference type="RefSeq" id="WP_179825347.1">
    <property type="nucleotide sequence ID" value="NZ_JACCFS010000001.1"/>
</dbReference>
<evidence type="ECO:0008006" key="3">
    <source>
        <dbReference type="Google" id="ProtNLM"/>
    </source>
</evidence>
<dbReference type="Proteomes" id="UP000572051">
    <property type="component" value="Unassembled WGS sequence"/>
</dbReference>
<protein>
    <recommendedName>
        <fullName evidence="3">DUF5753 domain-containing protein</fullName>
    </recommendedName>
</protein>